<feature type="active site" description="Schiff-base intermediate with substrate" evidence="3">
    <location>
        <position position="166"/>
    </location>
</feature>
<dbReference type="Gene3D" id="3.20.20.70">
    <property type="entry name" value="Aldolase class I"/>
    <property type="match status" value="1"/>
</dbReference>
<dbReference type="PANTHER" id="PTHR42849:SF1">
    <property type="entry name" value="N-ACETYLNEURAMINATE LYASE"/>
    <property type="match status" value="1"/>
</dbReference>
<dbReference type="PIRSF" id="PIRSF001365">
    <property type="entry name" value="DHDPS"/>
    <property type="match status" value="1"/>
</dbReference>
<dbReference type="Pfam" id="PF00701">
    <property type="entry name" value="DHDPS"/>
    <property type="match status" value="1"/>
</dbReference>
<dbReference type="InterPro" id="IPR013785">
    <property type="entry name" value="Aldolase_TIM"/>
</dbReference>
<evidence type="ECO:0000256" key="2">
    <source>
        <dbReference type="PIRNR" id="PIRNR001365"/>
    </source>
</evidence>
<evidence type="ECO:0000313" key="4">
    <source>
        <dbReference type="EMBL" id="RIJ46647.1"/>
    </source>
</evidence>
<dbReference type="SMART" id="SM01130">
    <property type="entry name" value="DHDPS"/>
    <property type="match status" value="1"/>
</dbReference>
<keyword evidence="5" id="KW-1185">Reference proteome</keyword>
<feature type="active site" description="Proton donor/acceptor" evidence="3">
    <location>
        <position position="138"/>
    </location>
</feature>
<dbReference type="OrthoDB" id="9778880at2"/>
<reference evidence="4 5" key="1">
    <citation type="submission" date="2018-08" db="EMBL/GenBank/DDBJ databases">
        <title>Pallidiluteibacterium maritimus gen. nov., sp. nov., isolated from coastal sediment.</title>
        <authorList>
            <person name="Zhou L.Y."/>
        </authorList>
    </citation>
    <scope>NUCLEOTIDE SEQUENCE [LARGE SCALE GENOMIC DNA]</scope>
    <source>
        <strain evidence="4 5">XSD2</strain>
    </source>
</reference>
<comment type="similarity">
    <text evidence="2">Belongs to the DapA family.</text>
</comment>
<sequence length="296" mass="32792">MINKKMKDGFYPALGTPTNAEGNLMVNSFGKQIELMIESGAKGVLCMGSMGKMASIRNSEYSNVAVQCVKVVKQRLPLMVGVMDCSVSRVLDRIEALGNIDIDGVVATVPYYHKLNAGEIVSFFRLLSVKSKYPVYMYDLPPVTQSPVSFGVMEALADIPNIKGIKTANLALIQEMQRKNYRHDDFSVFYSGLDLFDMAIHAGIGKNLDGMFTCTPVNTGKLYKSADEGSLDECSRYLDNILLLRNTLVKGNIFSAYSYAMELIGCPGNYQADYDVPISETLKLEIYDVMKEIKEI</sequence>
<dbReference type="PRINTS" id="PR00146">
    <property type="entry name" value="DHPICSNTHASE"/>
</dbReference>
<name>A0A399SX75_9BACT</name>
<evidence type="ECO:0000256" key="3">
    <source>
        <dbReference type="PIRSR" id="PIRSR001365-1"/>
    </source>
</evidence>
<evidence type="ECO:0000256" key="1">
    <source>
        <dbReference type="ARBA" id="ARBA00023239"/>
    </source>
</evidence>
<dbReference type="PANTHER" id="PTHR42849">
    <property type="entry name" value="N-ACETYLNEURAMINATE LYASE"/>
    <property type="match status" value="1"/>
</dbReference>
<evidence type="ECO:0000313" key="5">
    <source>
        <dbReference type="Proteomes" id="UP000265926"/>
    </source>
</evidence>
<accession>A0A399SX75</accession>
<proteinExistence type="inferred from homology"/>
<dbReference type="GO" id="GO:0019262">
    <property type="term" value="P:N-acetylneuraminate catabolic process"/>
    <property type="evidence" value="ECO:0007669"/>
    <property type="project" value="TreeGrafter"/>
</dbReference>
<organism evidence="4 5">
    <name type="scientific">Maribellus luteus</name>
    <dbReference type="NCBI Taxonomy" id="2305463"/>
    <lineage>
        <taxon>Bacteria</taxon>
        <taxon>Pseudomonadati</taxon>
        <taxon>Bacteroidota</taxon>
        <taxon>Bacteroidia</taxon>
        <taxon>Marinilabiliales</taxon>
        <taxon>Prolixibacteraceae</taxon>
        <taxon>Maribellus</taxon>
    </lineage>
</organism>
<dbReference type="CDD" id="cd00408">
    <property type="entry name" value="DHDPS-like"/>
    <property type="match status" value="1"/>
</dbReference>
<dbReference type="AlphaFoldDB" id="A0A399SX75"/>
<gene>
    <name evidence="4" type="ORF">D1614_18450</name>
</gene>
<dbReference type="InterPro" id="IPR002220">
    <property type="entry name" value="DapA-like"/>
</dbReference>
<dbReference type="EMBL" id="QWGR01000013">
    <property type="protein sequence ID" value="RIJ46647.1"/>
    <property type="molecule type" value="Genomic_DNA"/>
</dbReference>
<protein>
    <submittedName>
        <fullName evidence="4">Dihydrodipicolinate synthase family protein</fullName>
    </submittedName>
</protein>
<dbReference type="Proteomes" id="UP000265926">
    <property type="component" value="Unassembled WGS sequence"/>
</dbReference>
<comment type="caution">
    <text evidence="4">The sequence shown here is derived from an EMBL/GenBank/DDBJ whole genome shotgun (WGS) entry which is preliminary data.</text>
</comment>
<keyword evidence="1 2" id="KW-0456">Lyase</keyword>
<dbReference type="RefSeq" id="WP_119439455.1">
    <property type="nucleotide sequence ID" value="NZ_QWGR01000013.1"/>
</dbReference>
<dbReference type="GO" id="GO:0005829">
    <property type="term" value="C:cytosol"/>
    <property type="evidence" value="ECO:0007669"/>
    <property type="project" value="TreeGrafter"/>
</dbReference>
<dbReference type="SUPFAM" id="SSF51569">
    <property type="entry name" value="Aldolase"/>
    <property type="match status" value="1"/>
</dbReference>
<dbReference type="GO" id="GO:0008747">
    <property type="term" value="F:N-acetylneuraminate lyase activity"/>
    <property type="evidence" value="ECO:0007669"/>
    <property type="project" value="TreeGrafter"/>
</dbReference>